<dbReference type="Proteomes" id="UP000299102">
    <property type="component" value="Unassembled WGS sequence"/>
</dbReference>
<evidence type="ECO:0000256" key="1">
    <source>
        <dbReference type="SAM" id="MobiDB-lite"/>
    </source>
</evidence>
<reference evidence="2 3" key="1">
    <citation type="journal article" date="2019" name="Commun. Biol.">
        <title>The bagworm genome reveals a unique fibroin gene that provides high tensile strength.</title>
        <authorList>
            <person name="Kono N."/>
            <person name="Nakamura H."/>
            <person name="Ohtoshi R."/>
            <person name="Tomita M."/>
            <person name="Numata K."/>
            <person name="Arakawa K."/>
        </authorList>
    </citation>
    <scope>NUCLEOTIDE SEQUENCE [LARGE SCALE GENOMIC DNA]</scope>
</reference>
<sequence>MTVTLTPRSGSASSGSTRDEVRKRNTGGSGWKASSLDGASTYTTSRASRRRLRDRAGNQTSTRNLGVADWTVHDGISSSDHRLITCRVNSAVESAARAQPAEEPVRFVTVESTGTNLNVQFSQISRIPWGAPAAVVAERFTDAVATSARMLRVRVVEVTLARIALGLISIGNGGDTAWR</sequence>
<feature type="compositionally biased region" description="Polar residues" evidence="1">
    <location>
        <begin position="1"/>
        <end position="16"/>
    </location>
</feature>
<protein>
    <recommendedName>
        <fullName evidence="4">Endonuclease/exonuclease/phosphatase domain-containing protein</fullName>
    </recommendedName>
</protein>
<keyword evidence="3" id="KW-1185">Reference proteome</keyword>
<proteinExistence type="predicted"/>
<dbReference type="EMBL" id="BGZK01002917">
    <property type="protein sequence ID" value="GBP97325.1"/>
    <property type="molecule type" value="Genomic_DNA"/>
</dbReference>
<evidence type="ECO:0000313" key="3">
    <source>
        <dbReference type="Proteomes" id="UP000299102"/>
    </source>
</evidence>
<dbReference type="AlphaFoldDB" id="A0A4C2AEA6"/>
<comment type="caution">
    <text evidence="2">The sequence shown here is derived from an EMBL/GenBank/DDBJ whole genome shotgun (WGS) entry which is preliminary data.</text>
</comment>
<gene>
    <name evidence="2" type="ORF">EVAR_103838_1</name>
</gene>
<evidence type="ECO:0008006" key="4">
    <source>
        <dbReference type="Google" id="ProtNLM"/>
    </source>
</evidence>
<name>A0A4C2AEA6_EUMVA</name>
<dbReference type="OrthoDB" id="7382669at2759"/>
<feature type="region of interest" description="Disordered" evidence="1">
    <location>
        <begin position="1"/>
        <end position="60"/>
    </location>
</feature>
<evidence type="ECO:0000313" key="2">
    <source>
        <dbReference type="EMBL" id="GBP97325.1"/>
    </source>
</evidence>
<organism evidence="2 3">
    <name type="scientific">Eumeta variegata</name>
    <name type="common">Bagworm moth</name>
    <name type="synonym">Eumeta japonica</name>
    <dbReference type="NCBI Taxonomy" id="151549"/>
    <lineage>
        <taxon>Eukaryota</taxon>
        <taxon>Metazoa</taxon>
        <taxon>Ecdysozoa</taxon>
        <taxon>Arthropoda</taxon>
        <taxon>Hexapoda</taxon>
        <taxon>Insecta</taxon>
        <taxon>Pterygota</taxon>
        <taxon>Neoptera</taxon>
        <taxon>Endopterygota</taxon>
        <taxon>Lepidoptera</taxon>
        <taxon>Glossata</taxon>
        <taxon>Ditrysia</taxon>
        <taxon>Tineoidea</taxon>
        <taxon>Psychidae</taxon>
        <taxon>Oiketicinae</taxon>
        <taxon>Eumeta</taxon>
    </lineage>
</organism>
<accession>A0A4C2AEA6</accession>